<dbReference type="PANTHER" id="PTHR30012">
    <property type="entry name" value="GENERAL SECRETION PATHWAY PROTEIN"/>
    <property type="match status" value="1"/>
</dbReference>
<dbReference type="InterPro" id="IPR018076">
    <property type="entry name" value="T2SS_GspF_dom"/>
</dbReference>
<dbReference type="GO" id="GO:0005886">
    <property type="term" value="C:plasma membrane"/>
    <property type="evidence" value="ECO:0007669"/>
    <property type="project" value="UniProtKB-SubCell"/>
</dbReference>
<evidence type="ECO:0000313" key="10">
    <source>
        <dbReference type="Proteomes" id="UP000051655"/>
    </source>
</evidence>
<feature type="transmembrane region" description="Helical" evidence="7">
    <location>
        <begin position="108"/>
        <end position="131"/>
    </location>
</feature>
<feature type="transmembrane region" description="Helical" evidence="7">
    <location>
        <begin position="146"/>
        <end position="166"/>
    </location>
</feature>
<dbReference type="InterPro" id="IPR042094">
    <property type="entry name" value="T2SS_GspF_sf"/>
</dbReference>
<dbReference type="AlphaFoldDB" id="A0A0R2JM78"/>
<evidence type="ECO:0000256" key="2">
    <source>
        <dbReference type="ARBA" id="ARBA00005745"/>
    </source>
</evidence>
<protein>
    <recommendedName>
        <fullName evidence="8">Type II secretion system protein GspF domain-containing protein</fullName>
    </recommendedName>
</protein>
<dbReference type="PANTHER" id="PTHR30012:SF0">
    <property type="entry name" value="TYPE II SECRETION SYSTEM PROTEIN F-RELATED"/>
    <property type="match status" value="1"/>
</dbReference>
<keyword evidence="10" id="KW-1185">Reference proteome</keyword>
<dbReference type="Proteomes" id="UP000051655">
    <property type="component" value="Unassembled WGS sequence"/>
</dbReference>
<evidence type="ECO:0000256" key="6">
    <source>
        <dbReference type="ARBA" id="ARBA00023136"/>
    </source>
</evidence>
<name>A0A0R2JM78_9LACO</name>
<feature type="domain" description="Type II secretion system protein GspF" evidence="8">
    <location>
        <begin position="14"/>
        <end position="131"/>
    </location>
</feature>
<dbReference type="Pfam" id="PF00482">
    <property type="entry name" value="T2SSF"/>
    <property type="match status" value="2"/>
</dbReference>
<comment type="similarity">
    <text evidence="2">Belongs to the GSP F family.</text>
</comment>
<dbReference type="STRING" id="1616.IV73_GL000812"/>
<keyword evidence="6 7" id="KW-0472">Membrane</keyword>
<keyword evidence="3" id="KW-1003">Cell membrane</keyword>
<proteinExistence type="inferred from homology"/>
<keyword evidence="4 7" id="KW-0812">Transmembrane</keyword>
<evidence type="ECO:0000256" key="5">
    <source>
        <dbReference type="ARBA" id="ARBA00022989"/>
    </source>
</evidence>
<organism evidence="9 10">
    <name type="scientific">Weissella kandleri</name>
    <dbReference type="NCBI Taxonomy" id="1616"/>
    <lineage>
        <taxon>Bacteria</taxon>
        <taxon>Bacillati</taxon>
        <taxon>Bacillota</taxon>
        <taxon>Bacilli</taxon>
        <taxon>Lactobacillales</taxon>
        <taxon>Lactobacillaceae</taxon>
        <taxon>Weissella</taxon>
    </lineage>
</organism>
<evidence type="ECO:0000256" key="7">
    <source>
        <dbReference type="SAM" id="Phobius"/>
    </source>
</evidence>
<comment type="caution">
    <text evidence="9">The sequence shown here is derived from an EMBL/GenBank/DDBJ whole genome shotgun (WGS) entry which is preliminary data.</text>
</comment>
<dbReference type="RefSeq" id="WP_057755135.1">
    <property type="nucleotide sequence ID" value="NZ_JQBP01000003.1"/>
</dbReference>
<comment type="subcellular location">
    <subcellularLocation>
        <location evidence="1">Cell membrane</location>
        <topology evidence="1">Multi-pass membrane protein</topology>
    </subcellularLocation>
</comment>
<feature type="domain" description="Type II secretion system protein GspF" evidence="8">
    <location>
        <begin position="202"/>
        <end position="320"/>
    </location>
</feature>
<dbReference type="InterPro" id="IPR003004">
    <property type="entry name" value="GspF/PilC"/>
</dbReference>
<evidence type="ECO:0000256" key="4">
    <source>
        <dbReference type="ARBA" id="ARBA00022692"/>
    </source>
</evidence>
<dbReference type="Gene3D" id="1.20.81.30">
    <property type="entry name" value="Type II secretion system (T2SS), domain F"/>
    <property type="match status" value="1"/>
</dbReference>
<sequence length="331" mass="37761">MRNGKWTAKDQVYFFENLSDLLETGYSLQDALNTLRMLRPNLEKDLEHIMASLESGSDFIDVIKPYVNQRIKFQLSFIAIHGNLLAIIREVGRLERQAYQQTQKFKALLLYPFVLILLTGSLGGGLALFFYTHKLQVTSNFNLIDVAIYGGGILGVLILICCSLWFKFKRVPTLKRWRLAMQIPFISSLLRNIIGYYMAFNVGILLRSGVNLATIVKRSSQYSQKTFVGALGSEMQIYLEHGSDLIVYLKENNLLPDEAQTVLSTGKTPLMMGKDLEFLAELKRRRVIHQIERCLNLIQPVCFILIGVVVIGLYVSFMLPLYSEMGEIKTW</sequence>
<evidence type="ECO:0000256" key="3">
    <source>
        <dbReference type="ARBA" id="ARBA00022475"/>
    </source>
</evidence>
<evidence type="ECO:0000313" key="9">
    <source>
        <dbReference type="EMBL" id="KRN75053.1"/>
    </source>
</evidence>
<gene>
    <name evidence="9" type="ORF">IV73_GL000812</name>
</gene>
<accession>A0A0R2JM78</accession>
<keyword evidence="5 7" id="KW-1133">Transmembrane helix</keyword>
<dbReference type="EMBL" id="JQBP01000003">
    <property type="protein sequence ID" value="KRN75053.1"/>
    <property type="molecule type" value="Genomic_DNA"/>
</dbReference>
<evidence type="ECO:0000259" key="8">
    <source>
        <dbReference type="Pfam" id="PF00482"/>
    </source>
</evidence>
<dbReference type="OrthoDB" id="2145980at2"/>
<reference evidence="9 10" key="1">
    <citation type="journal article" date="2015" name="Genome Announc.">
        <title>Expanding the biotechnology potential of lactobacilli through comparative genomics of 213 strains and associated genera.</title>
        <authorList>
            <person name="Sun Z."/>
            <person name="Harris H.M."/>
            <person name="McCann A."/>
            <person name="Guo C."/>
            <person name="Argimon S."/>
            <person name="Zhang W."/>
            <person name="Yang X."/>
            <person name="Jeffery I.B."/>
            <person name="Cooney J.C."/>
            <person name="Kagawa T.F."/>
            <person name="Liu W."/>
            <person name="Song Y."/>
            <person name="Salvetti E."/>
            <person name="Wrobel A."/>
            <person name="Rasinkangas P."/>
            <person name="Parkhill J."/>
            <person name="Rea M.C."/>
            <person name="O'Sullivan O."/>
            <person name="Ritari J."/>
            <person name="Douillard F.P."/>
            <person name="Paul Ross R."/>
            <person name="Yang R."/>
            <person name="Briner A.E."/>
            <person name="Felis G.E."/>
            <person name="de Vos W.M."/>
            <person name="Barrangou R."/>
            <person name="Klaenhammer T.R."/>
            <person name="Caufield P.W."/>
            <person name="Cui Y."/>
            <person name="Zhang H."/>
            <person name="O'Toole P.W."/>
        </authorList>
    </citation>
    <scope>NUCLEOTIDE SEQUENCE [LARGE SCALE GENOMIC DNA]</scope>
    <source>
        <strain evidence="9 10">DSM 20593</strain>
    </source>
</reference>
<evidence type="ECO:0000256" key="1">
    <source>
        <dbReference type="ARBA" id="ARBA00004651"/>
    </source>
</evidence>
<dbReference type="PATRIC" id="fig|1616.3.peg.832"/>
<feature type="transmembrane region" description="Helical" evidence="7">
    <location>
        <begin position="294"/>
        <end position="317"/>
    </location>
</feature>